<accession>A0ABY5MCY7</accession>
<name>A0ABY5MCY7_9ACTN</name>
<dbReference type="RefSeq" id="WP_232398780.1">
    <property type="nucleotide sequence ID" value="NZ_CP102173.1"/>
</dbReference>
<proteinExistence type="predicted"/>
<protein>
    <recommendedName>
        <fullName evidence="3">Transcriptional regulator, AbiEi antitoxin, Type IV TA system</fullName>
    </recommendedName>
</protein>
<keyword evidence="2" id="KW-1185">Reference proteome</keyword>
<reference evidence="1 2" key="1">
    <citation type="submission" date="2022-08" db="EMBL/GenBank/DDBJ databases">
        <title>novel species in genus Aeromicrobium.</title>
        <authorList>
            <person name="Ye L."/>
        </authorList>
    </citation>
    <scope>NUCLEOTIDE SEQUENCE [LARGE SCALE GENOMIC DNA]</scope>
    <source>
        <strain evidence="2">zg-Y1379</strain>
    </source>
</reference>
<dbReference type="EMBL" id="CP102173">
    <property type="protein sequence ID" value="UUP14860.1"/>
    <property type="molecule type" value="Genomic_DNA"/>
</dbReference>
<evidence type="ECO:0000313" key="2">
    <source>
        <dbReference type="Proteomes" id="UP001316184"/>
    </source>
</evidence>
<evidence type="ECO:0008006" key="3">
    <source>
        <dbReference type="Google" id="ProtNLM"/>
    </source>
</evidence>
<gene>
    <name evidence="1" type="ORF">NQV15_05990</name>
</gene>
<dbReference type="Proteomes" id="UP001316184">
    <property type="component" value="Chromosome"/>
</dbReference>
<sequence length="280" mass="31833">MTSRPPNQWTSSRPSRRRLERDDVLRPVLSLAREQGGVVSRRQLGDLGVPRWRTRAEVLAGRWRAHWRQTVAIHTGPLEQRGLLWAATFEGGTRSLLDGASALIASGLTGFTVDRIRVSVPRGAKVHRSRAIDVRQTRRLEPSDRWEGSGPPRVRPEVAVVRAALWARSDRQAAMLVAMTVQQRLAPAEQIGRELLKVRRDRRRKLIERFVLDAMGGSQSMGELDLVRECRRRGLPVPDRQVVRRTKAGTFFLDARWVQFRVVLEVDGWADPQDVISREA</sequence>
<organism evidence="1 2">
    <name type="scientific">Aeromicrobium wangtongii</name>
    <dbReference type="NCBI Taxonomy" id="2969247"/>
    <lineage>
        <taxon>Bacteria</taxon>
        <taxon>Bacillati</taxon>
        <taxon>Actinomycetota</taxon>
        <taxon>Actinomycetes</taxon>
        <taxon>Propionibacteriales</taxon>
        <taxon>Nocardioidaceae</taxon>
        <taxon>Aeromicrobium</taxon>
    </lineage>
</organism>
<evidence type="ECO:0000313" key="1">
    <source>
        <dbReference type="EMBL" id="UUP14860.1"/>
    </source>
</evidence>